<comment type="caution">
    <text evidence="3">The sequence shown here is derived from an EMBL/GenBank/DDBJ whole genome shotgun (WGS) entry which is preliminary data.</text>
</comment>
<dbReference type="InterPro" id="IPR051130">
    <property type="entry name" value="Mito_struct-func_regulator"/>
</dbReference>
<name>A0AAV1HWL4_9CHLO</name>
<keyword evidence="4" id="KW-1185">Reference proteome</keyword>
<dbReference type="PANTHER" id="PTHR43173">
    <property type="entry name" value="ABC1 FAMILY PROTEIN"/>
    <property type="match status" value="1"/>
</dbReference>
<dbReference type="SUPFAM" id="SSF56112">
    <property type="entry name" value="Protein kinase-like (PK-like)"/>
    <property type="match status" value="1"/>
</dbReference>
<proteinExistence type="inferred from homology"/>
<accession>A0AAV1HWL4</accession>
<reference evidence="3 4" key="1">
    <citation type="submission" date="2023-10" db="EMBL/GenBank/DDBJ databases">
        <authorList>
            <person name="Maclean D."/>
            <person name="Macfadyen A."/>
        </authorList>
    </citation>
    <scope>NUCLEOTIDE SEQUENCE [LARGE SCALE GENOMIC DNA]</scope>
</reference>
<dbReference type="InterPro" id="IPR004147">
    <property type="entry name" value="ABC1_dom"/>
</dbReference>
<dbReference type="Pfam" id="PF03109">
    <property type="entry name" value="ABC1"/>
    <property type="match status" value="1"/>
</dbReference>
<gene>
    <name evidence="3" type="ORF">CVIRNUC_002768</name>
</gene>
<evidence type="ECO:0000313" key="3">
    <source>
        <dbReference type="EMBL" id="CAK0760403.1"/>
    </source>
</evidence>
<evidence type="ECO:0000256" key="1">
    <source>
        <dbReference type="ARBA" id="ARBA00009670"/>
    </source>
</evidence>
<protein>
    <recommendedName>
        <fullName evidence="2">ABC1 atypical kinase-like domain-containing protein</fullName>
    </recommendedName>
</protein>
<evidence type="ECO:0000259" key="2">
    <source>
        <dbReference type="Pfam" id="PF03109"/>
    </source>
</evidence>
<sequence length="520" mass="57749">MWAPQQEHSVSQLILVRTAAVIASVPRTAWAVSWGVRTGLAYARCMATHPDHSTEAYQADLSALHEASASRLRRLCQSNGGVYVKAAQLLSTAQSIPQEYRQKLEVLQDRAEPRGFEEVQLAVLQELGAPIEELFAEFEPQARAAASLAQVHKARLLDGREVAVKVQYVGLETAVTADFTTLSVLAKAAAQWFPNSFDFGWVLQELKQNLGKELDFRMEARNAQRLAACMAGRRRVAIPEPVPQLSGERIITMEWMDGCKLTDLERLRDLHLHSRDVAIELLQAFAQMTFVDGFVHGDPHGGNILVRPHPEPQSFWYRWFGGGWVEPQLVLLDHGLIVEIPDTLRQQYCQLWCSFILNDQDTAQAIATHIAGKRGGELLPKLVRPGALRNEDQRRALRTQAGVNTLGDLGRMLEGLPRPFVDFLKVQAIIRGAATKLGSSLHDRLRINATYALKGMSISRLPDGAVAYEGSMQSSRKRLGISVSIAALRSLWWVGSTAICLWRNVISAFSGTDSYVRHPA</sequence>
<evidence type="ECO:0000313" key="4">
    <source>
        <dbReference type="Proteomes" id="UP001314263"/>
    </source>
</evidence>
<dbReference type="CDD" id="cd13969">
    <property type="entry name" value="ADCK1-like"/>
    <property type="match status" value="1"/>
</dbReference>
<dbReference type="InterPro" id="IPR011009">
    <property type="entry name" value="Kinase-like_dom_sf"/>
</dbReference>
<feature type="domain" description="ABC1 atypical kinase-like" evidence="2">
    <location>
        <begin position="107"/>
        <end position="364"/>
    </location>
</feature>
<comment type="similarity">
    <text evidence="1">Belongs to the protein kinase superfamily. ADCK protein kinase family.</text>
</comment>
<dbReference type="InterPro" id="IPR045307">
    <property type="entry name" value="ADCK1_dom"/>
</dbReference>
<dbReference type="EMBL" id="CAUYUE010000004">
    <property type="protein sequence ID" value="CAK0760403.1"/>
    <property type="molecule type" value="Genomic_DNA"/>
</dbReference>
<dbReference type="Proteomes" id="UP001314263">
    <property type="component" value="Unassembled WGS sequence"/>
</dbReference>
<dbReference type="PANTHER" id="PTHR43173:SF28">
    <property type="entry name" value="AARF DOMAIN CONTAINING KINASE 5"/>
    <property type="match status" value="1"/>
</dbReference>
<dbReference type="AlphaFoldDB" id="A0AAV1HWL4"/>
<organism evidence="3 4">
    <name type="scientific">Coccomyxa viridis</name>
    <dbReference type="NCBI Taxonomy" id="1274662"/>
    <lineage>
        <taxon>Eukaryota</taxon>
        <taxon>Viridiplantae</taxon>
        <taxon>Chlorophyta</taxon>
        <taxon>core chlorophytes</taxon>
        <taxon>Trebouxiophyceae</taxon>
        <taxon>Trebouxiophyceae incertae sedis</taxon>
        <taxon>Coccomyxaceae</taxon>
        <taxon>Coccomyxa</taxon>
    </lineage>
</organism>